<keyword evidence="2" id="KW-1185">Reference proteome</keyword>
<evidence type="ECO:0000313" key="1">
    <source>
        <dbReference type="EMBL" id="KAK2635177.1"/>
    </source>
</evidence>
<organism evidence="1 2">
    <name type="scientific">Dipteronia dyeriana</name>
    <dbReference type="NCBI Taxonomy" id="168575"/>
    <lineage>
        <taxon>Eukaryota</taxon>
        <taxon>Viridiplantae</taxon>
        <taxon>Streptophyta</taxon>
        <taxon>Embryophyta</taxon>
        <taxon>Tracheophyta</taxon>
        <taxon>Spermatophyta</taxon>
        <taxon>Magnoliopsida</taxon>
        <taxon>eudicotyledons</taxon>
        <taxon>Gunneridae</taxon>
        <taxon>Pentapetalae</taxon>
        <taxon>rosids</taxon>
        <taxon>malvids</taxon>
        <taxon>Sapindales</taxon>
        <taxon>Sapindaceae</taxon>
        <taxon>Hippocastanoideae</taxon>
        <taxon>Acereae</taxon>
        <taxon>Dipteronia</taxon>
    </lineage>
</organism>
<protein>
    <submittedName>
        <fullName evidence="1">Uncharacterized protein</fullName>
    </submittedName>
</protein>
<name>A0AAD9WM19_9ROSI</name>
<accession>A0AAD9WM19</accession>
<dbReference type="Proteomes" id="UP001280121">
    <property type="component" value="Unassembled WGS sequence"/>
</dbReference>
<reference evidence="1" key="1">
    <citation type="journal article" date="2023" name="Plant J.">
        <title>Genome sequences and population genomics provide insights into the demographic history, inbreeding, and mutation load of two 'living fossil' tree species of Dipteronia.</title>
        <authorList>
            <person name="Feng Y."/>
            <person name="Comes H.P."/>
            <person name="Chen J."/>
            <person name="Zhu S."/>
            <person name="Lu R."/>
            <person name="Zhang X."/>
            <person name="Li P."/>
            <person name="Qiu J."/>
            <person name="Olsen K.M."/>
            <person name="Qiu Y."/>
        </authorList>
    </citation>
    <scope>NUCLEOTIDE SEQUENCE</scope>
    <source>
        <strain evidence="1">KIB01</strain>
    </source>
</reference>
<comment type="caution">
    <text evidence="1">The sequence shown here is derived from an EMBL/GenBank/DDBJ whole genome shotgun (WGS) entry which is preliminary data.</text>
</comment>
<gene>
    <name evidence="1" type="ORF">Ddye_029969</name>
</gene>
<evidence type="ECO:0000313" key="2">
    <source>
        <dbReference type="Proteomes" id="UP001280121"/>
    </source>
</evidence>
<dbReference type="AlphaFoldDB" id="A0AAD9WM19"/>
<sequence length="234" mass="26575">MDRVTDKRCQPMHTGKVAGHSNLSSSVKIFAALYVGTDSVGVSYYDPVSHEVKSFWPPLNRKHQDKFSIATEIMKIMEEKEILGFVMSGKDEGEEQSENYLKDEAGKVESVFEDLISTGILTGIGYTYYDVNVTVNQLMVKKIVEQLTIKGDSRFISVDMTELEVRFAAEFLLMHFLATEVLTEMPVELQGFSCAKKRRNERISESLVIDIETVSNEYEFLLDNLGHTSVHWKI</sequence>
<dbReference type="EMBL" id="JANJYI010000009">
    <property type="protein sequence ID" value="KAK2635177.1"/>
    <property type="molecule type" value="Genomic_DNA"/>
</dbReference>
<proteinExistence type="predicted"/>